<dbReference type="InterPro" id="IPR050796">
    <property type="entry name" value="SCF_F-box_component"/>
</dbReference>
<feature type="domain" description="F-box" evidence="1">
    <location>
        <begin position="7"/>
        <end position="47"/>
    </location>
</feature>
<dbReference type="OrthoDB" id="1731189at2759"/>
<reference evidence="2 3" key="1">
    <citation type="journal article" date="2018" name="Nat. Genet.">
        <title>The Rosa genome provides new insights in the design of modern roses.</title>
        <authorList>
            <person name="Bendahmane M."/>
        </authorList>
    </citation>
    <scope>NUCLEOTIDE SEQUENCE [LARGE SCALE GENOMIC DNA]</scope>
    <source>
        <strain evidence="3">cv. Old Blush</strain>
    </source>
</reference>
<evidence type="ECO:0000313" key="2">
    <source>
        <dbReference type="EMBL" id="PRQ30939.1"/>
    </source>
</evidence>
<dbReference type="PANTHER" id="PTHR31672:SF13">
    <property type="entry name" value="F-BOX PROTEIN CPR30-LIKE"/>
    <property type="match status" value="1"/>
</dbReference>
<dbReference type="SMART" id="SM00256">
    <property type="entry name" value="FBOX"/>
    <property type="match status" value="1"/>
</dbReference>
<name>A0A2P6Q9S9_ROSCH</name>
<dbReference type="InterPro" id="IPR001810">
    <property type="entry name" value="F-box_dom"/>
</dbReference>
<dbReference type="Gramene" id="PRQ30939">
    <property type="protein sequence ID" value="PRQ30939"/>
    <property type="gene ID" value="RchiOBHm_Chr5g0030031"/>
</dbReference>
<keyword evidence="3" id="KW-1185">Reference proteome</keyword>
<protein>
    <submittedName>
        <fullName evidence="2">Putative F-box domain-containing protein</fullName>
    </submittedName>
</protein>
<dbReference type="OMA" id="FAITHLQ"/>
<dbReference type="SUPFAM" id="SSF81383">
    <property type="entry name" value="F-box domain"/>
    <property type="match status" value="1"/>
</dbReference>
<dbReference type="PANTHER" id="PTHR31672">
    <property type="entry name" value="BNACNNG10540D PROTEIN"/>
    <property type="match status" value="1"/>
</dbReference>
<dbReference type="InterPro" id="IPR017451">
    <property type="entry name" value="F-box-assoc_interact_dom"/>
</dbReference>
<dbReference type="Gene3D" id="1.20.1280.50">
    <property type="match status" value="1"/>
</dbReference>
<dbReference type="EMBL" id="PDCK01000043">
    <property type="protein sequence ID" value="PRQ30939.1"/>
    <property type="molecule type" value="Genomic_DNA"/>
</dbReference>
<dbReference type="InterPro" id="IPR036047">
    <property type="entry name" value="F-box-like_dom_sf"/>
</dbReference>
<accession>A0A2P6Q9S9</accession>
<evidence type="ECO:0000313" key="3">
    <source>
        <dbReference type="Proteomes" id="UP000238479"/>
    </source>
</evidence>
<proteinExistence type="predicted"/>
<dbReference type="STRING" id="74649.A0A2P6Q9S9"/>
<gene>
    <name evidence="2" type="ORF">RchiOBHm_Chr5g0030031</name>
</gene>
<dbReference type="Pfam" id="PF08268">
    <property type="entry name" value="FBA_3"/>
    <property type="match status" value="1"/>
</dbReference>
<dbReference type="InterPro" id="IPR013187">
    <property type="entry name" value="F-box-assoc_dom_typ3"/>
</dbReference>
<organism evidence="2 3">
    <name type="scientific">Rosa chinensis</name>
    <name type="common">China rose</name>
    <dbReference type="NCBI Taxonomy" id="74649"/>
    <lineage>
        <taxon>Eukaryota</taxon>
        <taxon>Viridiplantae</taxon>
        <taxon>Streptophyta</taxon>
        <taxon>Embryophyta</taxon>
        <taxon>Tracheophyta</taxon>
        <taxon>Spermatophyta</taxon>
        <taxon>Magnoliopsida</taxon>
        <taxon>eudicotyledons</taxon>
        <taxon>Gunneridae</taxon>
        <taxon>Pentapetalae</taxon>
        <taxon>rosids</taxon>
        <taxon>fabids</taxon>
        <taxon>Rosales</taxon>
        <taxon>Rosaceae</taxon>
        <taxon>Rosoideae</taxon>
        <taxon>Rosoideae incertae sedis</taxon>
        <taxon>Rosa</taxon>
    </lineage>
</organism>
<dbReference type="PROSITE" id="PS50181">
    <property type="entry name" value="FBOX"/>
    <property type="match status" value="1"/>
</dbReference>
<dbReference type="CDD" id="cd22157">
    <property type="entry name" value="F-box_AtFBW1-like"/>
    <property type="match status" value="1"/>
</dbReference>
<dbReference type="NCBIfam" id="TIGR01640">
    <property type="entry name" value="F_box_assoc_1"/>
    <property type="match status" value="1"/>
</dbReference>
<dbReference type="AlphaFoldDB" id="A0A2P6Q9S9"/>
<dbReference type="Proteomes" id="UP000238479">
    <property type="component" value="Chromosome 5"/>
</dbReference>
<dbReference type="Pfam" id="PF00646">
    <property type="entry name" value="F-box"/>
    <property type="match status" value="1"/>
</dbReference>
<sequence>MSGSCYFPEEIIEEILLNLPIESLIRFTAVCKSWNFLIKSPSFIHTQSNKQNPAHLLLLCQNHWLTRFSLYWDNPNSFDVCRVLTGPSAINTPEVSYKVEGTCNGVVCLADYMHHAAVIWNPSVRKYVILPSPTRTPLTYAKYAFGYDSQTNDYKVLRILVGRGFVGQKPIPVEAEVWSLARGSWMSLNTALIPPGCEPHN</sequence>
<comment type="caution">
    <text evidence="2">The sequence shown here is derived from an EMBL/GenBank/DDBJ whole genome shotgun (WGS) entry which is preliminary data.</text>
</comment>
<evidence type="ECO:0000259" key="1">
    <source>
        <dbReference type="PROSITE" id="PS50181"/>
    </source>
</evidence>